<dbReference type="InterPro" id="IPR003786">
    <property type="entry name" value="FdhD"/>
</dbReference>
<dbReference type="RefSeq" id="WP_046742423.1">
    <property type="nucleotide sequence ID" value="NZ_LBNQ01000034.1"/>
</dbReference>
<name>A0A0U1PXH3_9BURK</name>
<dbReference type="PIRSF" id="PIRSF015626">
    <property type="entry name" value="FdhD"/>
    <property type="match status" value="1"/>
</dbReference>
<dbReference type="GO" id="GO:0006777">
    <property type="term" value="P:Mo-molybdopterin cofactor biosynthetic process"/>
    <property type="evidence" value="ECO:0007669"/>
    <property type="project" value="UniProtKB-UniRule"/>
</dbReference>
<comment type="subcellular location">
    <subcellularLocation>
        <location evidence="3">Cytoplasm</location>
    </subcellularLocation>
</comment>
<feature type="active site" description="Cysteine persulfide intermediate" evidence="3">
    <location>
        <position position="136"/>
    </location>
</feature>
<comment type="similarity">
    <text evidence="3">Belongs to the FdhD family.</text>
</comment>
<reference evidence="4 5" key="1">
    <citation type="submission" date="2015-05" db="EMBL/GenBank/DDBJ databases">
        <title>Draft genome sequence of Lampropedia sp. CT6, isolated from the microbial mat of a hot water spring, located at Manikaran, India.</title>
        <authorList>
            <person name="Tripathi C."/>
            <person name="Rani P."/>
            <person name="Mahato N.K."/>
            <person name="Lal R."/>
        </authorList>
    </citation>
    <scope>NUCLEOTIDE SEQUENCE [LARGE SCALE GENOMIC DNA]</scope>
    <source>
        <strain evidence="4 5">CT6</strain>
    </source>
</reference>
<sequence>MNARLQTDDESQPLPAALVTTSVQRHDGGDDPSVVADEVAAEVPVALVFNGISHAVMMCSPQDLPQLALGFALSEGILDAPSDCYDITVHTSGCMSAPVSVDSADFPVAEVHLDIATAAFVRLKEHRRSMAGRTGCGICGIDNLNALDLVPQPNTRPGWLHALTPHTLFTAMSAMPALQTLNRASGAVHAAGFADPNGHLIAVYEDVGRHNALDKLLGARAMAQTGLFKDCARSFPEPWPDEGFVVMTSRASYELVRKCARLHVPVLATISAPTSLAIQVARTANLQLWGLVRQPRAIRYSP</sequence>
<comment type="caution">
    <text evidence="3">Lacks conserved residue(s) required for the propagation of feature annotation.</text>
</comment>
<proteinExistence type="inferred from homology"/>
<dbReference type="STRING" id="1610491.AAV94_11675"/>
<evidence type="ECO:0000256" key="2">
    <source>
        <dbReference type="ARBA" id="ARBA00023150"/>
    </source>
</evidence>
<dbReference type="NCBIfam" id="TIGR00129">
    <property type="entry name" value="fdhD_narQ"/>
    <property type="match status" value="1"/>
</dbReference>
<accession>A0A0U1PXH3</accession>
<keyword evidence="5" id="KW-1185">Reference proteome</keyword>
<dbReference type="GO" id="GO:0016783">
    <property type="term" value="F:sulfurtransferase activity"/>
    <property type="evidence" value="ECO:0007669"/>
    <property type="project" value="InterPro"/>
</dbReference>
<evidence type="ECO:0000313" key="4">
    <source>
        <dbReference type="EMBL" id="KKW67238.1"/>
    </source>
</evidence>
<gene>
    <name evidence="3" type="primary">fdhD</name>
    <name evidence="4" type="ORF">AAV94_11675</name>
</gene>
<dbReference type="InterPro" id="IPR016193">
    <property type="entry name" value="Cytidine_deaminase-like"/>
</dbReference>
<dbReference type="Pfam" id="PF02634">
    <property type="entry name" value="FdhD-NarQ"/>
    <property type="match status" value="1"/>
</dbReference>
<evidence type="ECO:0000256" key="3">
    <source>
        <dbReference type="HAMAP-Rule" id="MF_00187"/>
    </source>
</evidence>
<dbReference type="OrthoDB" id="3197277at2"/>
<dbReference type="SUPFAM" id="SSF53927">
    <property type="entry name" value="Cytidine deaminase-like"/>
    <property type="match status" value="1"/>
</dbReference>
<dbReference type="PANTHER" id="PTHR30592">
    <property type="entry name" value="FORMATE DEHYDROGENASE"/>
    <property type="match status" value="1"/>
</dbReference>
<comment type="function">
    <text evidence="3">Required for formate dehydrogenase (FDH) activity. Acts as a sulfur carrier protein that transfers sulfur from IscS to the molybdenum cofactor prior to its insertion into FDH.</text>
</comment>
<keyword evidence="2 3" id="KW-0501">Molybdenum cofactor biosynthesis</keyword>
<dbReference type="EMBL" id="LBNQ01000034">
    <property type="protein sequence ID" value="KKW67238.1"/>
    <property type="molecule type" value="Genomic_DNA"/>
</dbReference>
<dbReference type="AlphaFoldDB" id="A0A0U1PXH3"/>
<dbReference type="Gene3D" id="3.10.20.10">
    <property type="match status" value="1"/>
</dbReference>
<protein>
    <recommendedName>
        <fullName evidence="3">Sulfur carrier protein FdhD</fullName>
    </recommendedName>
</protein>
<evidence type="ECO:0000256" key="1">
    <source>
        <dbReference type="ARBA" id="ARBA00022490"/>
    </source>
</evidence>
<dbReference type="Gene3D" id="3.40.140.10">
    <property type="entry name" value="Cytidine Deaminase, domain 2"/>
    <property type="match status" value="1"/>
</dbReference>
<evidence type="ECO:0000313" key="5">
    <source>
        <dbReference type="Proteomes" id="UP000050580"/>
    </source>
</evidence>
<organism evidence="4 5">
    <name type="scientific">Lampropedia cohaerens</name>
    <dbReference type="NCBI Taxonomy" id="1610491"/>
    <lineage>
        <taxon>Bacteria</taxon>
        <taxon>Pseudomonadati</taxon>
        <taxon>Pseudomonadota</taxon>
        <taxon>Betaproteobacteria</taxon>
        <taxon>Burkholderiales</taxon>
        <taxon>Comamonadaceae</taxon>
        <taxon>Lampropedia</taxon>
    </lineage>
</organism>
<dbReference type="PATRIC" id="fig|1610491.3.peg.2505"/>
<dbReference type="HAMAP" id="MF_00187">
    <property type="entry name" value="FdhD"/>
    <property type="match status" value="1"/>
</dbReference>
<dbReference type="GO" id="GO:0005737">
    <property type="term" value="C:cytoplasm"/>
    <property type="evidence" value="ECO:0007669"/>
    <property type="project" value="UniProtKB-SubCell"/>
</dbReference>
<dbReference type="Proteomes" id="UP000050580">
    <property type="component" value="Unassembled WGS sequence"/>
</dbReference>
<keyword evidence="1 3" id="KW-0963">Cytoplasm</keyword>
<comment type="caution">
    <text evidence="4">The sequence shown here is derived from an EMBL/GenBank/DDBJ whole genome shotgun (WGS) entry which is preliminary data.</text>
</comment>
<dbReference type="PANTHER" id="PTHR30592:SF1">
    <property type="entry name" value="SULFUR CARRIER PROTEIN FDHD"/>
    <property type="match status" value="1"/>
</dbReference>
<dbReference type="GO" id="GO:0097163">
    <property type="term" value="F:sulfur carrier activity"/>
    <property type="evidence" value="ECO:0007669"/>
    <property type="project" value="UniProtKB-UniRule"/>
</dbReference>